<name>A0ABW0KX63_9BACT</name>
<reference evidence="2" key="1">
    <citation type="journal article" date="2019" name="Int. J. Syst. Evol. Microbiol.">
        <title>The Global Catalogue of Microorganisms (GCM) 10K type strain sequencing project: providing services to taxonomists for standard genome sequencing and annotation.</title>
        <authorList>
            <consortium name="The Broad Institute Genomics Platform"/>
            <consortium name="The Broad Institute Genome Sequencing Center for Infectious Disease"/>
            <person name="Wu L."/>
            <person name="Ma J."/>
        </authorList>
    </citation>
    <scope>NUCLEOTIDE SEQUENCE [LARGE SCALE GENOMIC DNA]</scope>
    <source>
        <strain evidence="2">CGMCC 4.1469</strain>
    </source>
</reference>
<evidence type="ECO:0000313" key="2">
    <source>
        <dbReference type="Proteomes" id="UP001596052"/>
    </source>
</evidence>
<comment type="caution">
    <text evidence="1">The sequence shown here is derived from an EMBL/GenBank/DDBJ whole genome shotgun (WGS) entry which is preliminary data.</text>
</comment>
<gene>
    <name evidence="1" type="ORF">ACFQDI_24905</name>
</gene>
<dbReference type="EMBL" id="JBHSMQ010000017">
    <property type="protein sequence ID" value="MFC5458133.1"/>
    <property type="molecule type" value="Genomic_DNA"/>
</dbReference>
<proteinExistence type="predicted"/>
<sequence>MMTDVERRELLASTGESPCVSYFKYLNGTPIDVTALPDTNPLKKILTQAAMASLGAVALGSIAMNSVALMDAIGKDQEAPTKDMGDHRIMMSAGMSCQMPPGGVPAAPLRYPLPAGPGGGPPLGGL</sequence>
<protein>
    <submittedName>
        <fullName evidence="1">Uncharacterized protein</fullName>
    </submittedName>
</protein>
<accession>A0ABW0KX63</accession>
<keyword evidence="2" id="KW-1185">Reference proteome</keyword>
<evidence type="ECO:0000313" key="1">
    <source>
        <dbReference type="EMBL" id="MFC5458133.1"/>
    </source>
</evidence>
<dbReference type="Proteomes" id="UP001596052">
    <property type="component" value="Unassembled WGS sequence"/>
</dbReference>
<organism evidence="1 2">
    <name type="scientific">Prosthecobacter fluviatilis</name>
    <dbReference type="NCBI Taxonomy" id="445931"/>
    <lineage>
        <taxon>Bacteria</taxon>
        <taxon>Pseudomonadati</taxon>
        <taxon>Verrucomicrobiota</taxon>
        <taxon>Verrucomicrobiia</taxon>
        <taxon>Verrucomicrobiales</taxon>
        <taxon>Verrucomicrobiaceae</taxon>
        <taxon>Prosthecobacter</taxon>
    </lineage>
</organism>